<reference evidence="2" key="1">
    <citation type="submission" date="2013-11" db="EMBL/GenBank/DDBJ databases">
        <title>Genome sequence of the fusiform rust pathogen reveals effectors for host alternation and coevolution with pine.</title>
        <authorList>
            <consortium name="DOE Joint Genome Institute"/>
            <person name="Smith K."/>
            <person name="Pendleton A."/>
            <person name="Kubisiak T."/>
            <person name="Anderson C."/>
            <person name="Salamov A."/>
            <person name="Aerts A."/>
            <person name="Riley R."/>
            <person name="Clum A."/>
            <person name="Lindquist E."/>
            <person name="Ence D."/>
            <person name="Campbell M."/>
            <person name="Kronenberg Z."/>
            <person name="Feau N."/>
            <person name="Dhillon B."/>
            <person name="Hamelin R."/>
            <person name="Burleigh J."/>
            <person name="Smith J."/>
            <person name="Yandell M."/>
            <person name="Nelson C."/>
            <person name="Grigoriev I."/>
            <person name="Davis J."/>
        </authorList>
    </citation>
    <scope>NUCLEOTIDE SEQUENCE</scope>
    <source>
        <strain evidence="2">G11</strain>
    </source>
</reference>
<dbReference type="EMBL" id="MU167329">
    <property type="protein sequence ID" value="KAG0143080.1"/>
    <property type="molecule type" value="Genomic_DNA"/>
</dbReference>
<feature type="compositionally biased region" description="Polar residues" evidence="1">
    <location>
        <begin position="90"/>
        <end position="102"/>
    </location>
</feature>
<gene>
    <name evidence="2" type="ORF">CROQUDRAFT_96766</name>
</gene>
<dbReference type="Proteomes" id="UP000886653">
    <property type="component" value="Unassembled WGS sequence"/>
</dbReference>
<dbReference type="AlphaFoldDB" id="A0A9P6T900"/>
<organism evidence="2 3">
    <name type="scientific">Cronartium quercuum f. sp. fusiforme G11</name>
    <dbReference type="NCBI Taxonomy" id="708437"/>
    <lineage>
        <taxon>Eukaryota</taxon>
        <taxon>Fungi</taxon>
        <taxon>Dikarya</taxon>
        <taxon>Basidiomycota</taxon>
        <taxon>Pucciniomycotina</taxon>
        <taxon>Pucciniomycetes</taxon>
        <taxon>Pucciniales</taxon>
        <taxon>Coleosporiaceae</taxon>
        <taxon>Cronartium</taxon>
    </lineage>
</organism>
<keyword evidence="3" id="KW-1185">Reference proteome</keyword>
<evidence type="ECO:0000313" key="2">
    <source>
        <dbReference type="EMBL" id="KAG0143080.1"/>
    </source>
</evidence>
<protein>
    <submittedName>
        <fullName evidence="2">Uncharacterized protein</fullName>
    </submittedName>
</protein>
<proteinExistence type="predicted"/>
<feature type="region of interest" description="Disordered" evidence="1">
    <location>
        <begin position="71"/>
        <end position="134"/>
    </location>
</feature>
<accession>A0A9P6T900</accession>
<name>A0A9P6T900_9BASI</name>
<evidence type="ECO:0000313" key="3">
    <source>
        <dbReference type="Proteomes" id="UP000886653"/>
    </source>
</evidence>
<comment type="caution">
    <text evidence="2">The sequence shown here is derived from an EMBL/GenBank/DDBJ whole genome shotgun (WGS) entry which is preliminary data.</text>
</comment>
<sequence length="134" mass="14761">MLDLGEIVYGHDVTCNEEEFLGHNNQLFNNDFSIDEDFIYFKTVNPETLPSQLSESSPTFPVNDANVFLEAGEDTPVPSPPFKYLPQPQSPSSTGDKTQATTRIKPGWERDEAATSSKNSISELTGSEILKGCT</sequence>
<evidence type="ECO:0000256" key="1">
    <source>
        <dbReference type="SAM" id="MobiDB-lite"/>
    </source>
</evidence>
<feature type="compositionally biased region" description="Polar residues" evidence="1">
    <location>
        <begin position="114"/>
        <end position="125"/>
    </location>
</feature>